<accession>A0A2M9AS61</accession>
<keyword evidence="2" id="KW-0121">Carboxypeptidase</keyword>
<dbReference type="Pfam" id="PF13620">
    <property type="entry name" value="CarboxypepD_reg"/>
    <property type="match status" value="1"/>
</dbReference>
<dbReference type="InterPro" id="IPR008969">
    <property type="entry name" value="CarboxyPept-like_regulatory"/>
</dbReference>
<reference evidence="2 3" key="1">
    <citation type="submission" date="2017-11" db="EMBL/GenBank/DDBJ databases">
        <title>Genomic Encyclopedia of Archaeal and Bacterial Type Strains, Phase II (KMG-II): From Individual Species to Whole Genera.</title>
        <authorList>
            <person name="Goeker M."/>
        </authorList>
    </citation>
    <scope>NUCLEOTIDE SEQUENCE [LARGE SCALE GENOMIC DNA]</scope>
    <source>
        <strain evidence="2 3">DSM 11115</strain>
    </source>
</reference>
<sequence>MLRPRTFLSGLALSLFSGACLAQQPVTASAPAASQECSTLTGVVTDENQRPLTGATVVIVGVNDAFSTNSEGQYIVSSRKPLPAAARLQISAGGYETQTLVPSGCQLPTVSLKLLPGTRFKRDGRIKKTTSTGKVRY</sequence>
<feature type="chain" id="PRO_5014695970" evidence="1">
    <location>
        <begin position="23"/>
        <end position="137"/>
    </location>
</feature>
<dbReference type="RefSeq" id="WP_100338482.1">
    <property type="nucleotide sequence ID" value="NZ_PGFA01000004.1"/>
</dbReference>
<keyword evidence="2" id="KW-0645">Protease</keyword>
<gene>
    <name evidence="2" type="ORF">CLV45_4254</name>
</gene>
<dbReference type="SUPFAM" id="SSF49464">
    <property type="entry name" value="Carboxypeptidase regulatory domain-like"/>
    <property type="match status" value="1"/>
</dbReference>
<protein>
    <submittedName>
        <fullName evidence="2">Carboxypeptidase family protein</fullName>
    </submittedName>
</protein>
<evidence type="ECO:0000313" key="2">
    <source>
        <dbReference type="EMBL" id="PJJ48545.1"/>
    </source>
</evidence>
<dbReference type="Proteomes" id="UP000228535">
    <property type="component" value="Unassembled WGS sequence"/>
</dbReference>
<organism evidence="2 3">
    <name type="scientific">Hymenobacter chitinivorans DSM 11115</name>
    <dbReference type="NCBI Taxonomy" id="1121954"/>
    <lineage>
        <taxon>Bacteria</taxon>
        <taxon>Pseudomonadati</taxon>
        <taxon>Bacteroidota</taxon>
        <taxon>Cytophagia</taxon>
        <taxon>Cytophagales</taxon>
        <taxon>Hymenobacteraceae</taxon>
        <taxon>Hymenobacter</taxon>
    </lineage>
</organism>
<keyword evidence="2" id="KW-0378">Hydrolase</keyword>
<keyword evidence="3" id="KW-1185">Reference proteome</keyword>
<dbReference type="AlphaFoldDB" id="A0A2M9AS61"/>
<dbReference type="GO" id="GO:0004180">
    <property type="term" value="F:carboxypeptidase activity"/>
    <property type="evidence" value="ECO:0007669"/>
    <property type="project" value="UniProtKB-KW"/>
</dbReference>
<dbReference type="OrthoDB" id="885290at2"/>
<feature type="signal peptide" evidence="1">
    <location>
        <begin position="1"/>
        <end position="22"/>
    </location>
</feature>
<evidence type="ECO:0000256" key="1">
    <source>
        <dbReference type="SAM" id="SignalP"/>
    </source>
</evidence>
<evidence type="ECO:0000313" key="3">
    <source>
        <dbReference type="Proteomes" id="UP000228535"/>
    </source>
</evidence>
<dbReference type="EMBL" id="PGFA01000004">
    <property type="protein sequence ID" value="PJJ48545.1"/>
    <property type="molecule type" value="Genomic_DNA"/>
</dbReference>
<proteinExistence type="predicted"/>
<dbReference type="PROSITE" id="PS51257">
    <property type="entry name" value="PROKAR_LIPOPROTEIN"/>
    <property type="match status" value="1"/>
</dbReference>
<dbReference type="Gene3D" id="2.60.40.1120">
    <property type="entry name" value="Carboxypeptidase-like, regulatory domain"/>
    <property type="match status" value="1"/>
</dbReference>
<keyword evidence="1" id="KW-0732">Signal</keyword>
<name>A0A2M9AS61_9BACT</name>
<comment type="caution">
    <text evidence="2">The sequence shown here is derived from an EMBL/GenBank/DDBJ whole genome shotgun (WGS) entry which is preliminary data.</text>
</comment>